<evidence type="ECO:0000256" key="1">
    <source>
        <dbReference type="SAM" id="Phobius"/>
    </source>
</evidence>
<keyword evidence="1" id="KW-0812">Transmembrane</keyword>
<feature type="transmembrane region" description="Helical" evidence="1">
    <location>
        <begin position="23"/>
        <end position="42"/>
    </location>
</feature>
<dbReference type="OrthoDB" id="7401204at2759"/>
<keyword evidence="1" id="KW-1133">Transmembrane helix</keyword>
<dbReference type="AlphaFoldDB" id="A0A1E1W2D4"/>
<sequence>TDTSTNNFIVPNVSQYLPNGLKGYTMACFVKMFFLVALVASIEGSSVKKATSPPHCTQITKDTDYLSRFKFDYPSAYLIPGQREAYQQLHCISPPAVNKGVTVVCDWAAPPQVEFTLGDDYVHVVRQDPSGRYQGNAVITTYQLCNHNLPPHVTNETGMAPYAYEYNP</sequence>
<proteinExistence type="predicted"/>
<protein>
    <submittedName>
        <fullName evidence="2">Uncharacterized protein</fullName>
    </submittedName>
</protein>
<organism evidence="2">
    <name type="scientific">Pectinophora gossypiella</name>
    <name type="common">Cotton pink bollworm</name>
    <name type="synonym">Depressaria gossypiella</name>
    <dbReference type="NCBI Taxonomy" id="13191"/>
    <lineage>
        <taxon>Eukaryota</taxon>
        <taxon>Metazoa</taxon>
        <taxon>Ecdysozoa</taxon>
        <taxon>Arthropoda</taxon>
        <taxon>Hexapoda</taxon>
        <taxon>Insecta</taxon>
        <taxon>Pterygota</taxon>
        <taxon>Neoptera</taxon>
        <taxon>Endopterygota</taxon>
        <taxon>Lepidoptera</taxon>
        <taxon>Glossata</taxon>
        <taxon>Ditrysia</taxon>
        <taxon>Gelechioidea</taxon>
        <taxon>Gelechiidae</taxon>
        <taxon>Apatetrinae</taxon>
        <taxon>Pectinophora</taxon>
    </lineage>
</organism>
<keyword evidence="1" id="KW-0472">Membrane</keyword>
<evidence type="ECO:0000313" key="2">
    <source>
        <dbReference type="EMBL" id="JAT81136.1"/>
    </source>
</evidence>
<accession>A0A1E1W2D4</accession>
<feature type="non-terminal residue" evidence="2">
    <location>
        <position position="1"/>
    </location>
</feature>
<name>A0A1E1W2D4_PECGO</name>
<dbReference type="EMBL" id="GDQN01009918">
    <property type="protein sequence ID" value="JAT81136.1"/>
    <property type="molecule type" value="Transcribed_RNA"/>
</dbReference>
<reference evidence="2" key="1">
    <citation type="submission" date="2015-09" db="EMBL/GenBank/DDBJ databases">
        <title>De novo assembly of Pectinophora gossypiella (Pink Bollworm) gut transcriptome.</title>
        <authorList>
            <person name="Tassone E.E."/>
        </authorList>
    </citation>
    <scope>NUCLEOTIDE SEQUENCE</scope>
</reference>
<feature type="non-terminal residue" evidence="2">
    <location>
        <position position="168"/>
    </location>
</feature>
<gene>
    <name evidence="2" type="ORF">g.19936</name>
</gene>